<feature type="compositionally biased region" description="Polar residues" evidence="17">
    <location>
        <begin position="913"/>
        <end position="926"/>
    </location>
</feature>
<keyword evidence="11" id="KW-0675">Receptor</keyword>
<evidence type="ECO:0000256" key="5">
    <source>
        <dbReference type="ARBA" id="ARBA00022692"/>
    </source>
</evidence>
<evidence type="ECO:0000259" key="19">
    <source>
        <dbReference type="PROSITE" id="PS50221"/>
    </source>
</evidence>
<dbReference type="InterPro" id="IPR017983">
    <property type="entry name" value="GPCR_2_secretin-like_CS"/>
</dbReference>
<evidence type="ECO:0000256" key="15">
    <source>
        <dbReference type="ARBA" id="ARBA00083924"/>
    </source>
</evidence>
<feature type="region of interest" description="Disordered" evidence="17">
    <location>
        <begin position="893"/>
        <end position="949"/>
    </location>
</feature>
<feature type="transmembrane region" description="Helical" evidence="18">
    <location>
        <begin position="12"/>
        <end position="36"/>
    </location>
</feature>
<keyword evidence="6" id="KW-0732">Signal</keyword>
<dbReference type="Proteomes" id="UP001314229">
    <property type="component" value="Unassembled WGS sequence"/>
</dbReference>
<evidence type="ECO:0000256" key="18">
    <source>
        <dbReference type="SAM" id="Phobius"/>
    </source>
</evidence>
<dbReference type="GO" id="GO:0016324">
    <property type="term" value="C:apical plasma membrane"/>
    <property type="evidence" value="ECO:0007669"/>
    <property type="project" value="UniProtKB-SubCell"/>
</dbReference>
<accession>A0AAV1P9R2</accession>
<evidence type="ECO:0000256" key="17">
    <source>
        <dbReference type="SAM" id="MobiDB-lite"/>
    </source>
</evidence>
<feature type="compositionally biased region" description="Polar residues" evidence="17">
    <location>
        <begin position="814"/>
        <end position="850"/>
    </location>
</feature>
<keyword evidence="5 18" id="KW-0812">Transmembrane</keyword>
<evidence type="ECO:0000256" key="7">
    <source>
        <dbReference type="ARBA" id="ARBA00022989"/>
    </source>
</evidence>
<keyword evidence="12" id="KW-0325">Glycoprotein</keyword>
<gene>
    <name evidence="21" type="ORF">FSCOSCO3_A015514</name>
</gene>
<dbReference type="SMART" id="SM00303">
    <property type="entry name" value="GPS"/>
    <property type="match status" value="1"/>
</dbReference>
<dbReference type="PANTHER" id="PTHR12011">
    <property type="entry name" value="ADHESION G-PROTEIN COUPLED RECEPTOR"/>
    <property type="match status" value="1"/>
</dbReference>
<reference evidence="21 22" key="1">
    <citation type="submission" date="2024-01" db="EMBL/GenBank/DDBJ databases">
        <authorList>
            <person name="Alioto T."/>
            <person name="Alioto T."/>
            <person name="Gomez Garrido J."/>
        </authorList>
    </citation>
    <scope>NUCLEOTIDE SEQUENCE [LARGE SCALE GENOMIC DNA]</scope>
</reference>
<feature type="region of interest" description="Disordered" evidence="17">
    <location>
        <begin position="795"/>
        <end position="850"/>
    </location>
</feature>
<dbReference type="InterPro" id="IPR046338">
    <property type="entry name" value="GAIN_dom_sf"/>
</dbReference>
<dbReference type="GO" id="GO:0007166">
    <property type="term" value="P:cell surface receptor signaling pathway"/>
    <property type="evidence" value="ECO:0007669"/>
    <property type="project" value="InterPro"/>
</dbReference>
<dbReference type="InterPro" id="IPR000203">
    <property type="entry name" value="GPS"/>
</dbReference>
<dbReference type="PROSITE" id="PS50221">
    <property type="entry name" value="GAIN_B"/>
    <property type="match status" value="1"/>
</dbReference>
<dbReference type="InterPro" id="IPR057244">
    <property type="entry name" value="GAIN_B"/>
</dbReference>
<evidence type="ECO:0000259" key="20">
    <source>
        <dbReference type="PROSITE" id="PS50261"/>
    </source>
</evidence>
<evidence type="ECO:0000256" key="6">
    <source>
        <dbReference type="ARBA" id="ARBA00022729"/>
    </source>
</evidence>
<evidence type="ECO:0000256" key="13">
    <source>
        <dbReference type="ARBA" id="ARBA00023224"/>
    </source>
</evidence>
<dbReference type="GO" id="GO:0007189">
    <property type="term" value="P:adenylate cyclase-activating G protein-coupled receptor signaling pathway"/>
    <property type="evidence" value="ECO:0007669"/>
    <property type="project" value="TreeGrafter"/>
</dbReference>
<feature type="region of interest" description="Disordered" evidence="17">
    <location>
        <begin position="2437"/>
        <end position="2458"/>
    </location>
</feature>
<feature type="transmembrane region" description="Helical" evidence="18">
    <location>
        <begin position="2284"/>
        <end position="2312"/>
    </location>
</feature>
<dbReference type="PROSITE" id="PS50261">
    <property type="entry name" value="G_PROTEIN_RECEP_F2_4"/>
    <property type="match status" value="1"/>
</dbReference>
<comment type="caution">
    <text evidence="21">The sequence shown here is derived from an EMBL/GenBank/DDBJ whole genome shotgun (WGS) entry which is preliminary data.</text>
</comment>
<dbReference type="InterPro" id="IPR017981">
    <property type="entry name" value="GPCR_2-like_7TM"/>
</dbReference>
<dbReference type="InterPro" id="IPR013320">
    <property type="entry name" value="ConA-like_dom_sf"/>
</dbReference>
<proteinExistence type="inferred from homology"/>
<feature type="compositionally biased region" description="Low complexity" evidence="17">
    <location>
        <begin position="1392"/>
        <end position="1408"/>
    </location>
</feature>
<dbReference type="SUPFAM" id="SSF49899">
    <property type="entry name" value="Concanavalin A-like lectins/glucanases"/>
    <property type="match status" value="1"/>
</dbReference>
<feature type="region of interest" description="Disordered" evidence="17">
    <location>
        <begin position="1380"/>
        <end position="1412"/>
    </location>
</feature>
<dbReference type="PANTHER" id="PTHR12011:SF264">
    <property type="entry name" value="ADHESION G-PROTEIN COUPLED RECEPTOR G2"/>
    <property type="match status" value="1"/>
</dbReference>
<dbReference type="Gene3D" id="2.60.220.50">
    <property type="match status" value="1"/>
</dbReference>
<feature type="transmembrane region" description="Helical" evidence="18">
    <location>
        <begin position="2232"/>
        <end position="2254"/>
    </location>
</feature>
<evidence type="ECO:0000256" key="1">
    <source>
        <dbReference type="ARBA" id="ARBA00004424"/>
    </source>
</evidence>
<dbReference type="InterPro" id="IPR000832">
    <property type="entry name" value="GPCR_2_secretin-like"/>
</dbReference>
<keyword evidence="8" id="KW-0297">G-protein coupled receptor</keyword>
<keyword evidence="7 18" id="KW-1133">Transmembrane helix</keyword>
<dbReference type="SUPFAM" id="SSF81321">
    <property type="entry name" value="Family A G protein-coupled receptor-like"/>
    <property type="match status" value="1"/>
</dbReference>
<feature type="region of interest" description="Disordered" evidence="17">
    <location>
        <begin position="1698"/>
        <end position="1726"/>
    </location>
</feature>
<dbReference type="Pfam" id="PF00002">
    <property type="entry name" value="7tm_2"/>
    <property type="match status" value="1"/>
</dbReference>
<feature type="compositionally biased region" description="Polar residues" evidence="17">
    <location>
        <begin position="1380"/>
        <end position="1391"/>
    </location>
</feature>
<feature type="transmembrane region" description="Helical" evidence="18">
    <location>
        <begin position="2185"/>
        <end position="2212"/>
    </location>
</feature>
<evidence type="ECO:0000256" key="16">
    <source>
        <dbReference type="ARBA" id="ARBA00093560"/>
    </source>
</evidence>
<evidence type="ECO:0000256" key="3">
    <source>
        <dbReference type="ARBA" id="ARBA00022475"/>
    </source>
</evidence>
<dbReference type="GO" id="GO:0004930">
    <property type="term" value="F:G protein-coupled receptor activity"/>
    <property type="evidence" value="ECO:0007669"/>
    <property type="project" value="UniProtKB-KW"/>
</dbReference>
<feature type="compositionally biased region" description="Low complexity" evidence="17">
    <location>
        <begin position="368"/>
        <end position="379"/>
    </location>
</feature>
<keyword evidence="13" id="KW-0807">Transducer</keyword>
<feature type="domain" description="G-protein coupled receptors family 2 profile 2" evidence="20">
    <location>
        <begin position="2126"/>
        <end position="2384"/>
    </location>
</feature>
<feature type="domain" description="GAIN-B" evidence="19">
    <location>
        <begin position="1962"/>
        <end position="2116"/>
    </location>
</feature>
<comment type="subcellular location">
    <subcellularLocation>
        <location evidence="1">Apical cell membrane</location>
        <topology evidence="1">Multi-pass membrane protein</topology>
    </subcellularLocation>
</comment>
<evidence type="ECO:0000256" key="9">
    <source>
        <dbReference type="ARBA" id="ARBA00023136"/>
    </source>
</evidence>
<protein>
    <recommendedName>
        <fullName evidence="14">Adhesion G-protein coupled receptor G2</fullName>
    </recommendedName>
    <alternativeName>
        <fullName evidence="15">G-protein coupled receptor 64</fullName>
    </alternativeName>
</protein>
<dbReference type="EMBL" id="CAWUFR010000121">
    <property type="protein sequence ID" value="CAK6968602.1"/>
    <property type="molecule type" value="Genomic_DNA"/>
</dbReference>
<organism evidence="21 22">
    <name type="scientific">Scomber scombrus</name>
    <name type="common">Atlantic mackerel</name>
    <name type="synonym">Scomber vernalis</name>
    <dbReference type="NCBI Taxonomy" id="13677"/>
    <lineage>
        <taxon>Eukaryota</taxon>
        <taxon>Metazoa</taxon>
        <taxon>Chordata</taxon>
        <taxon>Craniata</taxon>
        <taxon>Vertebrata</taxon>
        <taxon>Euteleostomi</taxon>
        <taxon>Actinopterygii</taxon>
        <taxon>Neopterygii</taxon>
        <taxon>Teleostei</taxon>
        <taxon>Neoteleostei</taxon>
        <taxon>Acanthomorphata</taxon>
        <taxon>Pelagiaria</taxon>
        <taxon>Scombriformes</taxon>
        <taxon>Scombridae</taxon>
        <taxon>Scomber</taxon>
    </lineage>
</organism>
<keyword evidence="4" id="KW-0597">Phosphoprotein</keyword>
<feature type="compositionally biased region" description="Polar residues" evidence="17">
    <location>
        <begin position="380"/>
        <end position="389"/>
    </location>
</feature>
<dbReference type="FunFam" id="2.60.220.50:FF:000003">
    <property type="entry name" value="adhesion G-protein coupled receptor G2 isoform X2"/>
    <property type="match status" value="1"/>
</dbReference>
<feature type="region of interest" description="Disordered" evidence="17">
    <location>
        <begin position="1643"/>
        <end position="1666"/>
    </location>
</feature>
<feature type="compositionally biased region" description="Low complexity" evidence="17">
    <location>
        <begin position="795"/>
        <end position="813"/>
    </location>
</feature>
<comment type="subunit">
    <text evidence="16">Heterodimer of 2 chains generated by proteolytic processing; the large extracellular N-terminal fragment and the membrane-bound C-terminal fragment predominantly remain associated and non-covalently linked. Interacts with CFTR.</text>
</comment>
<keyword evidence="9 18" id="KW-0472">Membrane</keyword>
<feature type="transmembrane region" description="Helical" evidence="18">
    <location>
        <begin position="2128"/>
        <end position="2150"/>
    </location>
</feature>
<feature type="compositionally biased region" description="Low complexity" evidence="17">
    <location>
        <begin position="927"/>
        <end position="949"/>
    </location>
</feature>
<evidence type="ECO:0000256" key="10">
    <source>
        <dbReference type="ARBA" id="ARBA00023157"/>
    </source>
</evidence>
<feature type="compositionally biased region" description="Polar residues" evidence="17">
    <location>
        <begin position="342"/>
        <end position="352"/>
    </location>
</feature>
<sequence length="2478" mass="267428">MSWRRSVDCGNVWVGITIAVLLLCSLKALTVFGYFLGDTKAVLNGCKDHWTLQDRAAIPLLFQMTVCVDIRVVVPGAWVAFSYSSVHSHRPELGLEGDDTALYGWLLRVRHRFPLQLSPKHWHRVCLRRDVLGNSFSLEVDGKMVAERTVIGEAIPPSGSLWLGCRPRDRPPGAVLGEVEVYLFRIWADLGHHGICEDGTVIGWNAKLWGLTSPNARQRDPNLPCDHRRLKRELRDENNAITTTFGRLFTSPTDFASLTPTSSPVIATPVTDTRKQTQFTASTSPGVTAVYSSQSEPSSVTPSSNVTSPATLSPHNPTTASNTESTTTDWTPSDTTVPATGHKTNSYPAPVSATTDAIFPTMRSTLPSNTNTETSITTTLPDHQTTPRRSVTPGRFDTNTFGSSLVNCDISKLCSSKNAYFWMSISVDAKGGKTEKDVHNLVSKAFNCYKGNANHAVTGFLDFCQVKVQEIKVNCSAKRNFSKTNCNVLLRLKDAVSVCKLQHNGNSALQEAGDEHIKAKIIGEVERVGRDLCGEVKPSGGSFVRCTSSSAVDDICKRNQHSNLTCSLIEPNFIPASQPKTETCGREAPQFCDCTAFCNSTSQFFSLRININSTSVNKTSLQKLVCTAQYGLTIFPDVWYVLTLWPYLTVVESTSSMQYRDRSAHLECHGTQRRLYSCMVILEMSGRVNACSLSKLLQQLFDSNGDITNERPLTHMVVCGHPGLTVRTLLKSNLTWVASDLLMSDTCQPNSTLLKCEANETLAVLLNDICPQMPLTTTLSTMHPSTQTESIVTIATEATPPTVTNTTQQTNTTSENAPATQQENASQGTTQPNMTTPFSAFDSTQSPTVQPVLQTSSPYITAAVSDNTTPQNTTSFDNTTLLTPTENMKLQNTTTARHNTSESITLSSVSSTLPNTTTSASNRTLQSATTSSMNSTLNTTTLSPNHTTEYNTTTAKTFTTNATTQYNATTANTFTPHPNHTTMHDVTTAINTGKLHNSTNSTSNPIVSTFTTSNNYTAVYNATTVSNNHTTEYNATTASTNYTTEYNATTASTNYTTEYNATTASTNYTTDNNATTASTKYTTENSVTTASTNYTTENNATTASTNYTTENNATTASTKYTTEYNATTASTNYTTEYNATTASTNYKTENSVTTASTNNTTVNNATTASTNYTTENSVTTASTNNTTVNNATTASTNYTTVNNATTASTNYTTENNATTASTNYTTVNNATTASTNYTTENNATTASTNNTTENNATTASTNYTTVNNATTASTKYTTENNATTASTNYTTENNATIAPTNYTTVNNATTASTNYTTENNATTASTNYTTENNATTASTNYTTENYATTASTNYTTVNNNNYTSVVDNTTKTTVAPLNNQTTNYTTVSGPHSSTTTNRNDSNSTTATSGFSPMFNLNTTAGTENNATTASTNYTTVNNATTVSTNYTTENNATTAPTNYTTENNATIAPTNYTTVNNATTASTNYTTENNATTASTNYTTENNATTASTNYTTENNATTASTNYTTVNNATTASTNYTTDNNATTASTKYTTENNATTASTNYTTENYATTASTNYTTENSVTTASTNYTTENNATTASNIYTTENNATTASTNYATENNATTTSTNYTTENSVTTASTNYTTENNATTAPTNYTTENNATTASTNYTTKNNATTAFTNYTTENSVTTASTNYTTENQTTNYTTVSGPNSSTTTNRNDSNSTTATSGFSPMFNLNTTAGTSFNVSSTAGSLTTDFIVTTKGPSTTANTLLEHTSTTSTSTSIMTTTATTAHGSLPAKDNTTIATVSLPSVTTTTTLQITTLTSTTKTIAGNGITTTNTDETTNSQVAQVQLADILLNETQDASQLNPSEVVQLVDNLEKLLDGPTVSETVGKKTINIVSNLMKGNSQALSASANRLIQLVDRLGLKLAVTSDTVILSSNSLVLAIKPVDGTNFPTTSFNIFNTNNVQFRGLRRSRSLSSKPPMGSVFLPSSLTEGLSPEDKQQASRVQFTFYTESALFQDATLKNDTLVSPVLGSSVANMSISNLTQNIHFTIRNINPVHANFTASCVFWDFTLNGGGGGWSSAGCSVVNVTPEDTTCSCNHLTSFAILLDMSRQGVIDRQQAQILTFITYIGCGVSAIFLAVTILTYLSFEKLLRDIPAKILVQLCISLFLLNLVYLLNGWLALYPTIGLCISTAFFLHYFLLTSFTWAGLEALHMYLSIIQVFTPYLSRYMLKFTLMGWGIPLIVVIIVISVDKDNYGLLTYGTHGDTDGTSGDFCWLKNDIAFYVGVVAYFLLIFVLCLLVFIVVMVQLARIKRQNPQNQSPNRGLLTDLRSIAGLILLLGLTWGFALFAWGPLYLPFVYLFSIFNSLQGFFIFVFHCAVKENVRKQWRTYLCCGKLRLAENSEWSRTATHNNRTSSVTTATTSALHLTSRSSSVISDSTNSSGSVFADSGISDSNSDVVLNELHRRNLSPQGEP</sequence>
<name>A0AAV1P9R2_SCOSC</name>
<comment type="similarity">
    <text evidence="2">Belongs to the G-protein coupled receptor 2 family. Adhesion G-protein coupled receptor (ADGR) subfamily.</text>
</comment>
<dbReference type="Pfam" id="PF26574">
    <property type="entry name" value="GAIN_ADGRG2"/>
    <property type="match status" value="1"/>
</dbReference>
<feature type="transmembrane region" description="Helical" evidence="18">
    <location>
        <begin position="2333"/>
        <end position="2355"/>
    </location>
</feature>
<dbReference type="Pfam" id="PF01825">
    <property type="entry name" value="GPS"/>
    <property type="match status" value="1"/>
</dbReference>
<evidence type="ECO:0000256" key="12">
    <source>
        <dbReference type="ARBA" id="ARBA00023180"/>
    </source>
</evidence>
<feature type="region of interest" description="Disordered" evidence="17">
    <location>
        <begin position="365"/>
        <end position="396"/>
    </location>
</feature>
<dbReference type="PRINTS" id="PR00249">
    <property type="entry name" value="GPCRSECRETIN"/>
</dbReference>
<evidence type="ECO:0000256" key="11">
    <source>
        <dbReference type="ARBA" id="ARBA00023170"/>
    </source>
</evidence>
<feature type="region of interest" description="Disordered" evidence="17">
    <location>
        <begin position="286"/>
        <end position="352"/>
    </location>
</feature>
<keyword evidence="10" id="KW-1015">Disulfide bond</keyword>
<evidence type="ECO:0000256" key="4">
    <source>
        <dbReference type="ARBA" id="ARBA00022553"/>
    </source>
</evidence>
<evidence type="ECO:0000313" key="22">
    <source>
        <dbReference type="Proteomes" id="UP001314229"/>
    </source>
</evidence>
<dbReference type="PROSITE" id="PS00650">
    <property type="entry name" value="G_PROTEIN_RECEP_F2_2"/>
    <property type="match status" value="1"/>
</dbReference>
<evidence type="ECO:0000256" key="2">
    <source>
        <dbReference type="ARBA" id="ARBA00007343"/>
    </source>
</evidence>
<evidence type="ECO:0000313" key="21">
    <source>
        <dbReference type="EMBL" id="CAK6968602.1"/>
    </source>
</evidence>
<keyword evidence="22" id="KW-1185">Reference proteome</keyword>
<dbReference type="InterPro" id="IPR058857">
    <property type="entry name" value="GAIN_ADGRG2/6"/>
</dbReference>
<feature type="transmembrane region" description="Helical" evidence="18">
    <location>
        <begin position="2361"/>
        <end position="2383"/>
    </location>
</feature>
<evidence type="ECO:0000256" key="14">
    <source>
        <dbReference type="ARBA" id="ARBA00069918"/>
    </source>
</evidence>
<feature type="compositionally biased region" description="Low complexity" evidence="17">
    <location>
        <begin position="290"/>
        <end position="336"/>
    </location>
</feature>
<feature type="compositionally biased region" description="Low complexity" evidence="17">
    <location>
        <begin position="901"/>
        <end position="912"/>
    </location>
</feature>
<keyword evidence="3" id="KW-1003">Cell membrane</keyword>
<feature type="transmembrane region" description="Helical" evidence="18">
    <location>
        <begin position="2162"/>
        <end position="2179"/>
    </location>
</feature>
<feature type="compositionally biased region" description="Low complexity" evidence="17">
    <location>
        <begin position="2437"/>
        <end position="2448"/>
    </location>
</feature>
<dbReference type="FunFam" id="1.20.1070.10:FF:000043">
    <property type="entry name" value="adhesion G-protein coupled receptor G2 isoform X1"/>
    <property type="match status" value="1"/>
</dbReference>
<dbReference type="Gene3D" id="1.20.1070.10">
    <property type="entry name" value="Rhodopsin 7-helix transmembrane proteins"/>
    <property type="match status" value="1"/>
</dbReference>
<evidence type="ECO:0000256" key="8">
    <source>
        <dbReference type="ARBA" id="ARBA00023040"/>
    </source>
</evidence>